<evidence type="ECO:0000256" key="1">
    <source>
        <dbReference type="ARBA" id="ARBA00001593"/>
    </source>
</evidence>
<dbReference type="InterPro" id="IPR018297">
    <property type="entry name" value="A/G_cyclase_CS"/>
</dbReference>
<protein>
    <recommendedName>
        <fullName evidence="4">adenylate cyclase</fullName>
        <ecNumber evidence="4">4.6.1.1</ecNumber>
    </recommendedName>
</protein>
<dbReference type="CDD" id="cd07302">
    <property type="entry name" value="CHD"/>
    <property type="match status" value="2"/>
</dbReference>
<keyword evidence="20" id="KW-1185">Reference proteome</keyword>
<evidence type="ECO:0000256" key="9">
    <source>
        <dbReference type="ARBA" id="ARBA00022842"/>
    </source>
</evidence>
<feature type="transmembrane region" description="Helical" evidence="17">
    <location>
        <begin position="782"/>
        <end position="801"/>
    </location>
</feature>
<keyword evidence="10 17" id="KW-1133">Transmembrane helix</keyword>
<feature type="region of interest" description="Disordered" evidence="16">
    <location>
        <begin position="1115"/>
        <end position="1134"/>
    </location>
</feature>
<keyword evidence="7" id="KW-0547">Nucleotide-binding</keyword>
<sequence length="1258" mass="142786">MTCETKMYQVIWCDAEEVMLEGSDHNHLQTNGLARSADDASVGGLFLVVKQSIASEGSPSLPSSVISTQLSTDTEEQVFQRSFLNKKLKRTESETVYEIYKMRVHHTLMVVYLLVSVVSNAFPVIVSLGSLAKNEQHQPPSERTRFTVVPIVARSIALFVNLTVFILSLRERLFRRNAVRLSVAVTLILAGFFAEYAATLHDFFVGPIRETDPLQADASPLRIRNSFCFILGITIFLPFPTKLQASLAGLILVLVEFTVSLKVYSTHSGKEKFVAAEFVAHVVALFVGCYVRFLMDITNKKSFLERRDLLKTKRKLNDEKEREEQLMLSIMPKCETTEKVRADLRDRILKLKNNSVVQKHGFNELYITEHPKVTILYADIVNSMQLASALNPAALLETLDQLYAKFDERAERNNCLRIKLLGDCYYCVSGIPEYQENHANNCVNMALDMIAIIRHVREDRQVDVDMRIGIHSGSVLSGILGLKRWQFDIWSTDARIASHMEQSGKPGCVHITQATRDLLQGDYDIRDGDGVLGVQFGANLKTYFVHPPPYEPVEVRKFPGTCHRKSSSEVTIANGDMIELQVIRTDCELGNAECNNNSRNTANSNSKNLSSGSEIVLEMPRQPSSYLPSLNATSTIGRPGSHFIRKQNSVSTRAKNTVGGYKRGSSLDAAAAMVLRRRKTNDLNISMNQYHMMIQEINKMLEKEVYRMPLSKLDQWFRPDGVHPLFLTFTQRKLEARYASQPDPLFRYYLLCLFIVLVGMSVVHFTIISYSSAPWRSIVCYVLAYIVLILANFAAWTGFVWTKFIKKDEELSRFPDGILMRAGHTITHRRWVRLFFWLLCSTIVFGLALLGLGLMPRPRIPFPDSRAAVVAATTKPLPQDNNSTSDPFEGSLKEESILPWSYTFSIILSMTAQTVFLRINFVYKFLLNVVALLAYVIHYDYYNSSINPLFVSDWAFMNYDDTIIYAFYLLYMLCILHVLDRQIEYTSRVDFLSQKRLEDERLEVTVMAQTNHCLLENLLPAHVAKHYLNGNNNNELYHEEYQSVAVMFASIPNFIEFYRETTGLSREGPSCLRVLNEVICEFDRLLYNSKFSRVEKLKTVGATYMAATGLEFGRSSNDSSTPISETRQMRSEDPHKNAKTMLRFAIAIQEALQEINLHSWQEFRLRVGVAIGPVVAGVVGATKPQYDIWGDTVNMASRMDSTGEAGRIQITAEVYELIKDDSHFAVEERGEIFVKGKGMVRAYLLCSKNDWPAQSLKM</sequence>
<feature type="transmembrane region" description="Helical" evidence="17">
    <location>
        <begin position="962"/>
        <end position="979"/>
    </location>
</feature>
<evidence type="ECO:0000256" key="16">
    <source>
        <dbReference type="SAM" id="MobiDB-lite"/>
    </source>
</evidence>
<feature type="coiled-coil region" evidence="15">
    <location>
        <begin position="306"/>
        <end position="354"/>
    </location>
</feature>
<evidence type="ECO:0000256" key="7">
    <source>
        <dbReference type="ARBA" id="ARBA00022741"/>
    </source>
</evidence>
<keyword evidence="12 17" id="KW-0472">Membrane</keyword>
<evidence type="ECO:0000256" key="3">
    <source>
        <dbReference type="ARBA" id="ARBA00004141"/>
    </source>
</evidence>
<dbReference type="GO" id="GO:0004016">
    <property type="term" value="F:adenylate cyclase activity"/>
    <property type="evidence" value="ECO:0007669"/>
    <property type="project" value="UniProtKB-EC"/>
</dbReference>
<evidence type="ECO:0000256" key="15">
    <source>
        <dbReference type="SAM" id="Coils"/>
    </source>
</evidence>
<dbReference type="SMART" id="SM00044">
    <property type="entry name" value="CYCc"/>
    <property type="match status" value="2"/>
</dbReference>
<feature type="transmembrane region" description="Helical" evidence="17">
    <location>
        <begin position="925"/>
        <end position="942"/>
    </location>
</feature>
<dbReference type="GO" id="GO:0006171">
    <property type="term" value="P:cAMP biosynthetic process"/>
    <property type="evidence" value="ECO:0007669"/>
    <property type="project" value="UniProtKB-KW"/>
</dbReference>
<dbReference type="GO" id="GO:0035556">
    <property type="term" value="P:intracellular signal transduction"/>
    <property type="evidence" value="ECO:0007669"/>
    <property type="project" value="InterPro"/>
</dbReference>
<dbReference type="Proteomes" id="UP000594260">
    <property type="component" value="Unplaced"/>
</dbReference>
<feature type="transmembrane region" description="Helical" evidence="17">
    <location>
        <begin position="273"/>
        <end position="293"/>
    </location>
</feature>
<dbReference type="OMA" id="ANEMEHT"/>
<evidence type="ECO:0000256" key="17">
    <source>
        <dbReference type="SAM" id="Phobius"/>
    </source>
</evidence>
<dbReference type="GO" id="GO:0005886">
    <property type="term" value="C:plasma membrane"/>
    <property type="evidence" value="ECO:0007669"/>
    <property type="project" value="TreeGrafter"/>
</dbReference>
<dbReference type="GO" id="GO:0046872">
    <property type="term" value="F:metal ion binding"/>
    <property type="evidence" value="ECO:0007669"/>
    <property type="project" value="UniProtKB-KW"/>
</dbReference>
<evidence type="ECO:0000259" key="18">
    <source>
        <dbReference type="PROSITE" id="PS50125"/>
    </source>
</evidence>
<keyword evidence="5 17" id="KW-0812">Transmembrane</keyword>
<dbReference type="EC" id="4.6.1.1" evidence="4"/>
<evidence type="ECO:0000256" key="5">
    <source>
        <dbReference type="ARBA" id="ARBA00022692"/>
    </source>
</evidence>
<dbReference type="SUPFAM" id="SSF55073">
    <property type="entry name" value="Nucleotide cyclase"/>
    <property type="match status" value="2"/>
</dbReference>
<dbReference type="Gene3D" id="3.30.70.1230">
    <property type="entry name" value="Nucleotide cyclase"/>
    <property type="match status" value="2"/>
</dbReference>
<feature type="transmembrane region" description="Helical" evidence="17">
    <location>
        <begin position="748"/>
        <end position="770"/>
    </location>
</feature>
<feature type="transmembrane region" description="Helical" evidence="17">
    <location>
        <begin position="110"/>
        <end position="131"/>
    </location>
</feature>
<evidence type="ECO:0000313" key="19">
    <source>
        <dbReference type="EnsemblMetazoa" id="XP_022663519"/>
    </source>
</evidence>
<evidence type="ECO:0000256" key="8">
    <source>
        <dbReference type="ARBA" id="ARBA00022840"/>
    </source>
</evidence>
<dbReference type="PROSITE" id="PS50125">
    <property type="entry name" value="GUANYLATE_CYCLASE_2"/>
    <property type="match status" value="2"/>
</dbReference>
<feature type="domain" description="Guanylate cyclase" evidence="18">
    <location>
        <begin position="374"/>
        <end position="501"/>
    </location>
</feature>
<comment type="similarity">
    <text evidence="14">Belongs to the adenylyl cyclase class-4/guanylyl cyclase family.</text>
</comment>
<dbReference type="InParanoid" id="A0A7M7KC06"/>
<evidence type="ECO:0000313" key="20">
    <source>
        <dbReference type="Proteomes" id="UP000594260"/>
    </source>
</evidence>
<proteinExistence type="inferred from homology"/>
<dbReference type="InterPro" id="IPR001054">
    <property type="entry name" value="A/G_cyclase"/>
</dbReference>
<dbReference type="FunFam" id="3.30.70.1230:FF:000032">
    <property type="entry name" value="Adenylyl cyclase 78C"/>
    <property type="match status" value="1"/>
</dbReference>
<dbReference type="FunFam" id="3.30.70.1230:FF:000024">
    <property type="entry name" value="ACXA, isoform A"/>
    <property type="match status" value="1"/>
</dbReference>
<evidence type="ECO:0000256" key="12">
    <source>
        <dbReference type="ARBA" id="ARBA00023136"/>
    </source>
</evidence>
<comment type="cofactor">
    <cofactor evidence="2">
        <name>Mg(2+)</name>
        <dbReference type="ChEBI" id="CHEBI:18420"/>
    </cofactor>
</comment>
<dbReference type="GeneID" id="111251320"/>
<keyword evidence="8" id="KW-0067">ATP-binding</keyword>
<comment type="catalytic activity">
    <reaction evidence="1">
        <text>ATP = 3',5'-cyclic AMP + diphosphate</text>
        <dbReference type="Rhea" id="RHEA:15389"/>
        <dbReference type="ChEBI" id="CHEBI:30616"/>
        <dbReference type="ChEBI" id="CHEBI:33019"/>
        <dbReference type="ChEBI" id="CHEBI:58165"/>
        <dbReference type="EC" id="4.6.1.1"/>
    </reaction>
</comment>
<dbReference type="RefSeq" id="XP_022663519.1">
    <property type="nucleotide sequence ID" value="XM_022807784.1"/>
</dbReference>
<name>A0A7M7KC06_VARDE</name>
<dbReference type="PANTHER" id="PTHR45627">
    <property type="entry name" value="ADENYLATE CYCLASE TYPE 1"/>
    <property type="match status" value="1"/>
</dbReference>
<evidence type="ECO:0000256" key="11">
    <source>
        <dbReference type="ARBA" id="ARBA00022998"/>
    </source>
</evidence>
<dbReference type="KEGG" id="vde:111251320"/>
<feature type="transmembrane region" description="Helical" evidence="17">
    <location>
        <begin position="151"/>
        <end position="169"/>
    </location>
</feature>
<evidence type="ECO:0000256" key="10">
    <source>
        <dbReference type="ARBA" id="ARBA00022989"/>
    </source>
</evidence>
<feature type="transmembrane region" description="Helical" evidence="17">
    <location>
        <begin position="221"/>
        <end position="240"/>
    </location>
</feature>
<feature type="compositionally biased region" description="Polar residues" evidence="16">
    <location>
        <begin position="1115"/>
        <end position="1126"/>
    </location>
</feature>
<evidence type="ECO:0000256" key="6">
    <source>
        <dbReference type="ARBA" id="ARBA00022723"/>
    </source>
</evidence>
<feature type="domain" description="Guanylate cyclase" evidence="18">
    <location>
        <begin position="1045"/>
        <end position="1200"/>
    </location>
</feature>
<dbReference type="GO" id="GO:0005524">
    <property type="term" value="F:ATP binding"/>
    <property type="evidence" value="ECO:0007669"/>
    <property type="project" value="UniProtKB-KW"/>
</dbReference>
<feature type="transmembrane region" description="Helical" evidence="17">
    <location>
        <begin position="181"/>
        <end position="201"/>
    </location>
</feature>
<reference evidence="19" key="1">
    <citation type="submission" date="2021-01" db="UniProtKB">
        <authorList>
            <consortium name="EnsemblMetazoa"/>
        </authorList>
    </citation>
    <scope>IDENTIFICATION</scope>
</reference>
<feature type="transmembrane region" description="Helical" evidence="17">
    <location>
        <begin position="247"/>
        <end position="267"/>
    </location>
</feature>
<dbReference type="EnsemblMetazoa" id="XM_022807784">
    <property type="protein sequence ID" value="XP_022663519"/>
    <property type="gene ID" value="LOC111251320"/>
</dbReference>
<dbReference type="GO" id="GO:0007193">
    <property type="term" value="P:adenylate cyclase-inhibiting G protein-coupled receptor signaling pathway"/>
    <property type="evidence" value="ECO:0007669"/>
    <property type="project" value="TreeGrafter"/>
</dbReference>
<accession>A0A7M7KC06</accession>
<keyword evidence="15" id="KW-0175">Coiled coil</keyword>
<keyword evidence="13 14" id="KW-0456">Lyase</keyword>
<keyword evidence="9" id="KW-0460">Magnesium</keyword>
<dbReference type="PROSITE" id="PS00452">
    <property type="entry name" value="GUANYLATE_CYCLASE_1"/>
    <property type="match status" value="1"/>
</dbReference>
<dbReference type="AlphaFoldDB" id="A0A7M7KC06"/>
<evidence type="ECO:0000256" key="13">
    <source>
        <dbReference type="ARBA" id="ARBA00023239"/>
    </source>
</evidence>
<dbReference type="Pfam" id="PF00211">
    <property type="entry name" value="Guanylate_cyc"/>
    <property type="match status" value="2"/>
</dbReference>
<dbReference type="PANTHER" id="PTHR45627:SF12">
    <property type="entry name" value="ADENYLATE CYCLASE TYPE 2"/>
    <property type="match status" value="1"/>
</dbReference>
<comment type="subcellular location">
    <subcellularLocation>
        <location evidence="3">Membrane</location>
        <topology evidence="3">Multi-pass membrane protein</topology>
    </subcellularLocation>
</comment>
<dbReference type="InterPro" id="IPR029787">
    <property type="entry name" value="Nucleotide_cyclase"/>
</dbReference>
<evidence type="ECO:0000256" key="14">
    <source>
        <dbReference type="RuleBase" id="RU000405"/>
    </source>
</evidence>
<feature type="transmembrane region" description="Helical" evidence="17">
    <location>
        <begin position="834"/>
        <end position="855"/>
    </location>
</feature>
<dbReference type="GO" id="GO:0007189">
    <property type="term" value="P:adenylate cyclase-activating G protein-coupled receptor signaling pathway"/>
    <property type="evidence" value="ECO:0007669"/>
    <property type="project" value="TreeGrafter"/>
</dbReference>
<keyword evidence="11" id="KW-0115">cAMP biosynthesis</keyword>
<evidence type="ECO:0000256" key="4">
    <source>
        <dbReference type="ARBA" id="ARBA00012201"/>
    </source>
</evidence>
<feature type="transmembrane region" description="Helical" evidence="17">
    <location>
        <begin position="897"/>
        <end position="918"/>
    </location>
</feature>
<evidence type="ECO:0000256" key="2">
    <source>
        <dbReference type="ARBA" id="ARBA00001946"/>
    </source>
</evidence>
<organism evidence="19 20">
    <name type="scientific">Varroa destructor</name>
    <name type="common">Honeybee mite</name>
    <dbReference type="NCBI Taxonomy" id="109461"/>
    <lineage>
        <taxon>Eukaryota</taxon>
        <taxon>Metazoa</taxon>
        <taxon>Ecdysozoa</taxon>
        <taxon>Arthropoda</taxon>
        <taxon>Chelicerata</taxon>
        <taxon>Arachnida</taxon>
        <taxon>Acari</taxon>
        <taxon>Parasitiformes</taxon>
        <taxon>Mesostigmata</taxon>
        <taxon>Gamasina</taxon>
        <taxon>Dermanyssoidea</taxon>
        <taxon>Varroidae</taxon>
        <taxon>Varroa</taxon>
    </lineage>
</organism>
<keyword evidence="6" id="KW-0479">Metal-binding</keyword>
<dbReference type="OrthoDB" id="10261550at2759"/>